<dbReference type="GO" id="GO:0030010">
    <property type="term" value="P:establishment of cell polarity"/>
    <property type="evidence" value="ECO:0007669"/>
    <property type="project" value="UniProtKB-ARBA"/>
</dbReference>
<keyword evidence="6" id="KW-0342">GTP-binding</keyword>
<evidence type="ECO:0000256" key="11">
    <source>
        <dbReference type="SAM" id="MobiDB-lite"/>
    </source>
</evidence>
<keyword evidence="4" id="KW-0488">Methylation</keyword>
<evidence type="ECO:0000256" key="3">
    <source>
        <dbReference type="ARBA" id="ARBA00022475"/>
    </source>
</evidence>
<keyword evidence="3" id="KW-1003">Cell membrane</keyword>
<evidence type="ECO:0000256" key="4">
    <source>
        <dbReference type="ARBA" id="ARBA00022481"/>
    </source>
</evidence>
<keyword evidence="8" id="KW-0449">Lipoprotein</keyword>
<dbReference type="GO" id="GO:0051286">
    <property type="term" value="C:cell tip"/>
    <property type="evidence" value="ECO:0007669"/>
    <property type="project" value="UniProtKB-ARBA"/>
</dbReference>
<dbReference type="SMART" id="SM00173">
    <property type="entry name" value="RAS"/>
    <property type="match status" value="1"/>
</dbReference>
<keyword evidence="7" id="KW-0472">Membrane</keyword>
<keyword evidence="5" id="KW-0547">Nucleotide-binding</keyword>
<evidence type="ECO:0000256" key="8">
    <source>
        <dbReference type="ARBA" id="ARBA00023288"/>
    </source>
</evidence>
<dbReference type="Proteomes" id="UP000650533">
    <property type="component" value="Chromosome 16"/>
</dbReference>
<organism evidence="12 13">
    <name type="scientific">Rhizoctonia solani</name>
    <dbReference type="NCBI Taxonomy" id="456999"/>
    <lineage>
        <taxon>Eukaryota</taxon>
        <taxon>Fungi</taxon>
        <taxon>Dikarya</taxon>
        <taxon>Basidiomycota</taxon>
        <taxon>Agaricomycotina</taxon>
        <taxon>Agaricomycetes</taxon>
        <taxon>Cantharellales</taxon>
        <taxon>Ceratobasidiaceae</taxon>
        <taxon>Rhizoctonia</taxon>
    </lineage>
</organism>
<feature type="compositionally biased region" description="Basic and acidic residues" evidence="11">
    <location>
        <begin position="57"/>
        <end position="75"/>
    </location>
</feature>
<dbReference type="RefSeq" id="XP_043187008.1">
    <property type="nucleotide sequence ID" value="XM_043321185.1"/>
</dbReference>
<dbReference type="FunFam" id="3.40.50.300:FF:000236">
    <property type="entry name" value="Cell division control protein 42"/>
    <property type="match status" value="1"/>
</dbReference>
<gene>
    <name evidence="12" type="ORF">RhiXN_01366</name>
</gene>
<dbReference type="GO" id="GO:0005886">
    <property type="term" value="C:plasma membrane"/>
    <property type="evidence" value="ECO:0007669"/>
    <property type="project" value="UniProtKB-SubCell"/>
</dbReference>
<evidence type="ECO:0000256" key="5">
    <source>
        <dbReference type="ARBA" id="ARBA00022741"/>
    </source>
</evidence>
<evidence type="ECO:0000256" key="7">
    <source>
        <dbReference type="ARBA" id="ARBA00023136"/>
    </source>
</evidence>
<dbReference type="PANTHER" id="PTHR24072">
    <property type="entry name" value="RHO FAMILY GTPASE"/>
    <property type="match status" value="1"/>
</dbReference>
<dbReference type="GO" id="GO:0007264">
    <property type="term" value="P:small GTPase-mediated signal transduction"/>
    <property type="evidence" value="ECO:0007669"/>
    <property type="project" value="InterPro"/>
</dbReference>
<dbReference type="PROSITE" id="PS51419">
    <property type="entry name" value="RAB"/>
    <property type="match status" value="1"/>
</dbReference>
<dbReference type="GO" id="GO:0005938">
    <property type="term" value="C:cell cortex"/>
    <property type="evidence" value="ECO:0007669"/>
    <property type="project" value="UniProtKB-ARBA"/>
</dbReference>
<protein>
    <submittedName>
        <fullName evidence="12">Ras family small GTPase</fullName>
    </submittedName>
</protein>
<dbReference type="Pfam" id="PF00071">
    <property type="entry name" value="Ras"/>
    <property type="match status" value="1"/>
</dbReference>
<dbReference type="InterPro" id="IPR005225">
    <property type="entry name" value="Small_GTP-bd"/>
</dbReference>
<dbReference type="SUPFAM" id="SSF52540">
    <property type="entry name" value="P-loop containing nucleoside triphosphate hydrolases"/>
    <property type="match status" value="1"/>
</dbReference>
<evidence type="ECO:0000256" key="2">
    <source>
        <dbReference type="ARBA" id="ARBA00008112"/>
    </source>
</evidence>
<dbReference type="NCBIfam" id="TIGR00231">
    <property type="entry name" value="small_GTP"/>
    <property type="match status" value="1"/>
</dbReference>
<dbReference type="GO" id="GO:0003924">
    <property type="term" value="F:GTPase activity"/>
    <property type="evidence" value="ECO:0007669"/>
    <property type="project" value="InterPro"/>
</dbReference>
<keyword evidence="9" id="KW-0636">Prenylation</keyword>
<sequence>MSNMLDCGHESAGQVFRAVPCGHTLCSACSDIALGTNTTPTQTRYAVLVSEDDEDKEDRVTTDSDRSSDAFEHESWAASTSEPIPGAPNATSYVANSTNRKSIFPSWPSPGPCVPSTSALVPLLQRSLSPPRKGRSALGQAVQSLSPVLPTLAPARLSPARTRARTLGQVSPRRTLTSAATRTSTATCFVRTWAESIQALPASPTEQEWDGRSPSQAPSGQAFPPTQPSPLRHSFSPLDLDIYEGSGSGGSLSRRTCASEPQSQDRVSSRQTPLSLCSIQRWRILSSKGLDGDYHSSTSAGSSGCGNTGSGETFEGYADDEEEDDGDEDGEVDEASDGQASEDQEDDDGGSQGWTSKRPEDPPQTPHATPVRISWSGSPVYTVPGEDAHVRTPGTSPDGGNGSGAVSHKRRLSEGEVQAWGRAIPGINGNDLIMATVERGGYMFVCAPLELMKARMGPLVGVNSTTVQLQDPDTASDHSLPTTTEQLQLPRGLTIKCVVVGDGAVGKTCLLISYTTNKFPSEYVPTVFDNYAVTVMIGDDPYTLGLFDTAGQEDYDRLRPLSYPQTDVFLVCFSVTSPASFENVKEKWFPEVHHHCPGVPCLIVGTQVDLRDDPAVIEKLSRQKQRPVPLEAGERLARELGAVKYVECSALTQKGLKNVFDEAIVAALEPPVVKKKNKCVIV</sequence>
<proteinExistence type="inferred from homology"/>
<feature type="region of interest" description="Disordered" evidence="11">
    <location>
        <begin position="201"/>
        <end position="273"/>
    </location>
</feature>
<evidence type="ECO:0000256" key="9">
    <source>
        <dbReference type="ARBA" id="ARBA00023289"/>
    </source>
</evidence>
<dbReference type="InterPro" id="IPR003578">
    <property type="entry name" value="Small_GTPase_Rho"/>
</dbReference>
<dbReference type="InterPro" id="IPR037874">
    <property type="entry name" value="Cdc42"/>
</dbReference>
<feature type="compositionally biased region" description="Acidic residues" evidence="11">
    <location>
        <begin position="317"/>
        <end position="349"/>
    </location>
</feature>
<dbReference type="KEGG" id="rsx:RhiXN_01366"/>
<dbReference type="InterPro" id="IPR001806">
    <property type="entry name" value="Small_GTPase"/>
</dbReference>
<name>A0A8H8T1S4_9AGAM</name>
<accession>A0A8H8T1S4</accession>
<dbReference type="GeneID" id="67023648"/>
<evidence type="ECO:0000313" key="12">
    <source>
        <dbReference type="EMBL" id="QRW26771.1"/>
    </source>
</evidence>
<feature type="compositionally biased region" description="Polar residues" evidence="11">
    <location>
        <begin position="254"/>
        <end position="273"/>
    </location>
</feature>
<evidence type="ECO:0000256" key="1">
    <source>
        <dbReference type="ARBA" id="ARBA00004342"/>
    </source>
</evidence>
<dbReference type="GO" id="GO:0005525">
    <property type="term" value="F:GTP binding"/>
    <property type="evidence" value="ECO:0007669"/>
    <property type="project" value="UniProtKB-KW"/>
</dbReference>
<dbReference type="Gene3D" id="3.40.50.300">
    <property type="entry name" value="P-loop containing nucleotide triphosphate hydrolases"/>
    <property type="match status" value="1"/>
</dbReference>
<feature type="region of interest" description="Disordered" evidence="11">
    <location>
        <begin position="49"/>
        <end position="89"/>
    </location>
</feature>
<reference evidence="12" key="1">
    <citation type="submission" date="2020-05" db="EMBL/GenBank/DDBJ databases">
        <title>Evolutionary and genomic comparisons of hybrid uninucleate and nonhybrid Rhizoctonia fungi.</title>
        <authorList>
            <person name="Li C."/>
            <person name="Chen X."/>
        </authorList>
    </citation>
    <scope>NUCLEOTIDE SEQUENCE</scope>
    <source>
        <strain evidence="12">AG-1 IA</strain>
    </source>
</reference>
<dbReference type="PROSITE" id="PS51421">
    <property type="entry name" value="RAS"/>
    <property type="match status" value="1"/>
</dbReference>
<dbReference type="PROSITE" id="PS51420">
    <property type="entry name" value="RHO"/>
    <property type="match status" value="1"/>
</dbReference>
<evidence type="ECO:0000256" key="10">
    <source>
        <dbReference type="ARBA" id="ARBA00023306"/>
    </source>
</evidence>
<dbReference type="InterPro" id="IPR027417">
    <property type="entry name" value="P-loop_NTPase"/>
</dbReference>
<dbReference type="AlphaFoldDB" id="A0A8H8T1S4"/>
<comment type="similarity">
    <text evidence="2">Belongs to the small GTPase superfamily. Rho family. CDC42 subfamily.</text>
</comment>
<feature type="region of interest" description="Disordered" evidence="11">
    <location>
        <begin position="291"/>
        <end position="412"/>
    </location>
</feature>
<dbReference type="PRINTS" id="PR00449">
    <property type="entry name" value="RASTRNSFRMNG"/>
</dbReference>
<dbReference type="CDD" id="cd01874">
    <property type="entry name" value="Cdc42"/>
    <property type="match status" value="1"/>
</dbReference>
<dbReference type="EMBL" id="CP059673">
    <property type="protein sequence ID" value="QRW26771.1"/>
    <property type="molecule type" value="Genomic_DNA"/>
</dbReference>
<evidence type="ECO:0000256" key="6">
    <source>
        <dbReference type="ARBA" id="ARBA00023134"/>
    </source>
</evidence>
<dbReference type="SMART" id="SM00174">
    <property type="entry name" value="RHO"/>
    <property type="match status" value="1"/>
</dbReference>
<comment type="subcellular location">
    <subcellularLocation>
        <location evidence="1">Cell membrane</location>
        <topology evidence="1">Lipid-anchor</topology>
        <orientation evidence="1">Cytoplasmic side</orientation>
    </subcellularLocation>
</comment>
<evidence type="ECO:0000313" key="13">
    <source>
        <dbReference type="Proteomes" id="UP000650533"/>
    </source>
</evidence>
<keyword evidence="10" id="KW-0131">Cell cycle</keyword>
<dbReference type="SMART" id="SM00175">
    <property type="entry name" value="RAB"/>
    <property type="match status" value="1"/>
</dbReference>